<protein>
    <submittedName>
        <fullName evidence="1">Uncharacterized protein</fullName>
    </submittedName>
</protein>
<evidence type="ECO:0000313" key="1">
    <source>
        <dbReference type="EMBL" id="PTN78191.1"/>
    </source>
</evidence>
<name>A0A855UGG7_ENTFL</name>
<gene>
    <name evidence="2" type="ORF">CGZ46_09735</name>
    <name evidence="1" type="ORF">DAI13_10695</name>
</gene>
<evidence type="ECO:0000313" key="2">
    <source>
        <dbReference type="EMBL" id="QFY92962.1"/>
    </source>
</evidence>
<proteinExistence type="predicted"/>
<reference evidence="1 3" key="1">
    <citation type="submission" date="2018-04" db="EMBL/GenBank/DDBJ databases">
        <authorList>
            <person name="Van Tyne D."/>
        </authorList>
    </citation>
    <scope>NUCLEOTIDE SEQUENCE [LARGE SCALE GENOMIC DNA]</scope>
    <source>
        <strain evidence="1 3">B2535</strain>
    </source>
</reference>
<evidence type="ECO:0000313" key="3">
    <source>
        <dbReference type="Proteomes" id="UP000244140"/>
    </source>
</evidence>
<dbReference type="AlphaFoldDB" id="A0A855UGG7"/>
<dbReference type="Proteomes" id="UP000244140">
    <property type="component" value="Unassembled WGS sequence"/>
</dbReference>
<dbReference type="EMBL" id="CP042213">
    <property type="protein sequence ID" value="QFY92962.1"/>
    <property type="molecule type" value="Genomic_DNA"/>
</dbReference>
<organism evidence="1 3">
    <name type="scientific">Enterococcus faecalis</name>
    <name type="common">Streptococcus faecalis</name>
    <dbReference type="NCBI Taxonomy" id="1351"/>
    <lineage>
        <taxon>Bacteria</taxon>
        <taxon>Bacillati</taxon>
        <taxon>Bacillota</taxon>
        <taxon>Bacilli</taxon>
        <taxon>Lactobacillales</taxon>
        <taxon>Enterococcaceae</taxon>
        <taxon>Enterococcus</taxon>
    </lineage>
</organism>
<accession>A0A855UGG7</accession>
<reference evidence="2" key="2">
    <citation type="submission" date="2019-07" db="EMBL/GenBank/DDBJ databases">
        <title>Transferable Resistance Gene optrA in Enterococcus faecalis from Swine in Brazil.</title>
        <authorList>
            <person name="Almeida L.M."/>
            <person name="Lebreton F."/>
            <person name="Gaca A."/>
            <person name="Bispo P.M."/>
            <person name="Saavedra J."/>
            <person name="Filsner P."/>
            <person name="Moreno A.M."/>
            <person name="Mamizuka E.M."/>
            <person name="Gilmore M.S."/>
        </authorList>
    </citation>
    <scope>NUCLEOTIDE SEQUENCE</scope>
    <source>
        <strain evidence="2">L15</strain>
    </source>
</reference>
<dbReference type="EMBL" id="PZZH01000001">
    <property type="protein sequence ID" value="PTN78191.1"/>
    <property type="molecule type" value="Genomic_DNA"/>
</dbReference>
<sequence>MAHTASEGKAMVCIKCKGQMIVWEKDKLKHQKGFYCPLCNKNGQSVAKKLAEIKKK</sequence>